<dbReference type="PANTHER" id="PTHR43540">
    <property type="entry name" value="PEROXYUREIDOACRYLATE/UREIDOACRYLATE AMIDOHYDROLASE-RELATED"/>
    <property type="match status" value="1"/>
</dbReference>
<dbReference type="KEGG" id="rul:UC8_39130"/>
<evidence type="ECO:0000259" key="2">
    <source>
        <dbReference type="Pfam" id="PF00857"/>
    </source>
</evidence>
<dbReference type="AlphaFoldDB" id="A0A5B9QWY0"/>
<dbReference type="OrthoDB" id="4305745at2"/>
<dbReference type="InterPro" id="IPR000868">
    <property type="entry name" value="Isochorismatase-like_dom"/>
</dbReference>
<sequence>MAKPKSATGSLHGSAPDVGDVALLLIDVINDLEFEGGDKLLQLAKPMAERLAALRDQFRNAELPIIYANDNFGRWKSDFRVQVDHCLHGGVRGKPIVEMLQPLDEDYFVLKPKHSAFYATTLDVLLKHLEVKRLVITGMATDICVLFTANDAYMRDFQVTIPADCVAANSQPQSDAALRLMQRVLKADIRESTALLNKIG</sequence>
<dbReference type="PANTHER" id="PTHR43540:SF6">
    <property type="entry name" value="ISOCHORISMATASE-LIKE DOMAIN-CONTAINING PROTEIN"/>
    <property type="match status" value="1"/>
</dbReference>
<dbReference type="Gene3D" id="3.40.50.850">
    <property type="entry name" value="Isochorismatase-like"/>
    <property type="match status" value="1"/>
</dbReference>
<dbReference type="CDD" id="cd00431">
    <property type="entry name" value="cysteine_hydrolases"/>
    <property type="match status" value="1"/>
</dbReference>
<dbReference type="RefSeq" id="WP_068139771.1">
    <property type="nucleotide sequence ID" value="NZ_CP042914.1"/>
</dbReference>
<reference evidence="3 4" key="1">
    <citation type="submission" date="2019-08" db="EMBL/GenBank/DDBJ databases">
        <title>Deep-cultivation of Planctomycetes and their phenomic and genomic characterization uncovers novel biology.</title>
        <authorList>
            <person name="Wiegand S."/>
            <person name="Jogler M."/>
            <person name="Boedeker C."/>
            <person name="Pinto D."/>
            <person name="Vollmers J."/>
            <person name="Rivas-Marin E."/>
            <person name="Kohn T."/>
            <person name="Peeters S.H."/>
            <person name="Heuer A."/>
            <person name="Rast P."/>
            <person name="Oberbeckmann S."/>
            <person name="Bunk B."/>
            <person name="Jeske O."/>
            <person name="Meyerdierks A."/>
            <person name="Storesund J.E."/>
            <person name="Kallscheuer N."/>
            <person name="Luecker S."/>
            <person name="Lage O.M."/>
            <person name="Pohl T."/>
            <person name="Merkel B.J."/>
            <person name="Hornburger P."/>
            <person name="Mueller R.-W."/>
            <person name="Bruemmer F."/>
            <person name="Labrenz M."/>
            <person name="Spormann A.M."/>
            <person name="Op den Camp H."/>
            <person name="Overmann J."/>
            <person name="Amann R."/>
            <person name="Jetten M.S.M."/>
            <person name="Mascher T."/>
            <person name="Medema M.H."/>
            <person name="Devos D.P."/>
            <person name="Kaster A.-K."/>
            <person name="Ovreas L."/>
            <person name="Rohde M."/>
            <person name="Galperin M.Y."/>
            <person name="Jogler C."/>
        </authorList>
    </citation>
    <scope>NUCLEOTIDE SEQUENCE [LARGE SCALE GENOMIC DNA]</scope>
    <source>
        <strain evidence="3 4">UC8</strain>
    </source>
</reference>
<organism evidence="3 4">
    <name type="scientific">Roseimaritima ulvae</name>
    <dbReference type="NCBI Taxonomy" id="980254"/>
    <lineage>
        <taxon>Bacteria</taxon>
        <taxon>Pseudomonadati</taxon>
        <taxon>Planctomycetota</taxon>
        <taxon>Planctomycetia</taxon>
        <taxon>Pirellulales</taxon>
        <taxon>Pirellulaceae</taxon>
        <taxon>Roseimaritima</taxon>
    </lineage>
</organism>
<dbReference type="SUPFAM" id="SSF52499">
    <property type="entry name" value="Isochorismatase-like hydrolases"/>
    <property type="match status" value="1"/>
</dbReference>
<keyword evidence="4" id="KW-1185">Reference proteome</keyword>
<dbReference type="InterPro" id="IPR036380">
    <property type="entry name" value="Isochorismatase-like_sf"/>
</dbReference>
<dbReference type="Proteomes" id="UP000325286">
    <property type="component" value="Chromosome"/>
</dbReference>
<dbReference type="Pfam" id="PF00857">
    <property type="entry name" value="Isochorismatase"/>
    <property type="match status" value="1"/>
</dbReference>
<protein>
    <submittedName>
        <fullName evidence="3">Isochorismatase</fullName>
        <ecNumber evidence="3">3.3.2.1</ecNumber>
    </submittedName>
</protein>
<dbReference type="EMBL" id="CP042914">
    <property type="protein sequence ID" value="QEG41885.1"/>
    <property type="molecule type" value="Genomic_DNA"/>
</dbReference>
<gene>
    <name evidence="3" type="primary">entB</name>
    <name evidence="3" type="ORF">UC8_39130</name>
</gene>
<evidence type="ECO:0000313" key="3">
    <source>
        <dbReference type="EMBL" id="QEG41885.1"/>
    </source>
</evidence>
<evidence type="ECO:0000313" key="4">
    <source>
        <dbReference type="Proteomes" id="UP000325286"/>
    </source>
</evidence>
<name>A0A5B9QWY0_9BACT</name>
<dbReference type="InterPro" id="IPR050272">
    <property type="entry name" value="Isochorismatase-like_hydrls"/>
</dbReference>
<feature type="domain" description="Isochorismatase-like" evidence="2">
    <location>
        <begin position="22"/>
        <end position="182"/>
    </location>
</feature>
<evidence type="ECO:0000256" key="1">
    <source>
        <dbReference type="ARBA" id="ARBA00022801"/>
    </source>
</evidence>
<dbReference type="GO" id="GO:0008908">
    <property type="term" value="F:isochorismatase activity"/>
    <property type="evidence" value="ECO:0007669"/>
    <property type="project" value="UniProtKB-EC"/>
</dbReference>
<keyword evidence="1 3" id="KW-0378">Hydrolase</keyword>
<dbReference type="EC" id="3.3.2.1" evidence="3"/>
<proteinExistence type="predicted"/>
<accession>A0A5B9QWY0</accession>